<reference evidence="4 5" key="1">
    <citation type="journal article" date="2015" name="Fungal Genet. Biol.">
        <title>Evolution of novel wood decay mechanisms in Agaricales revealed by the genome sequences of Fistulina hepatica and Cylindrobasidium torrendii.</title>
        <authorList>
            <person name="Floudas D."/>
            <person name="Held B.W."/>
            <person name="Riley R."/>
            <person name="Nagy L.G."/>
            <person name="Koehler G."/>
            <person name="Ransdell A.S."/>
            <person name="Younus H."/>
            <person name="Chow J."/>
            <person name="Chiniquy J."/>
            <person name="Lipzen A."/>
            <person name="Tritt A."/>
            <person name="Sun H."/>
            <person name="Haridas S."/>
            <person name="LaButti K."/>
            <person name="Ohm R.A."/>
            <person name="Kues U."/>
            <person name="Blanchette R.A."/>
            <person name="Grigoriev I.V."/>
            <person name="Minto R.E."/>
            <person name="Hibbett D.S."/>
        </authorList>
    </citation>
    <scope>NUCLEOTIDE SEQUENCE [LARGE SCALE GENOMIC DNA]</scope>
    <source>
        <strain evidence="4 5">ATCC 64428</strain>
    </source>
</reference>
<dbReference type="Proteomes" id="UP000054144">
    <property type="component" value="Unassembled WGS sequence"/>
</dbReference>
<feature type="region of interest" description="Disordered" evidence="3">
    <location>
        <begin position="427"/>
        <end position="448"/>
    </location>
</feature>
<dbReference type="EMBL" id="KN881648">
    <property type="protein sequence ID" value="KIY51757.1"/>
    <property type="molecule type" value="Genomic_DNA"/>
</dbReference>
<gene>
    <name evidence="4" type="ORF">FISHEDRAFT_70485</name>
</gene>
<dbReference type="InterPro" id="IPR011989">
    <property type="entry name" value="ARM-like"/>
</dbReference>
<proteinExistence type="predicted"/>
<name>A0A0D7AJL4_9AGAR</name>
<evidence type="ECO:0000313" key="5">
    <source>
        <dbReference type="Proteomes" id="UP000054144"/>
    </source>
</evidence>
<dbReference type="AlphaFoldDB" id="A0A0D7AJL4"/>
<dbReference type="OrthoDB" id="6260732at2759"/>
<accession>A0A0D7AJL4</accession>
<dbReference type="InterPro" id="IPR016024">
    <property type="entry name" value="ARM-type_fold"/>
</dbReference>
<dbReference type="SUPFAM" id="SSF48371">
    <property type="entry name" value="ARM repeat"/>
    <property type="match status" value="1"/>
</dbReference>
<keyword evidence="5" id="KW-1185">Reference proteome</keyword>
<dbReference type="PANTHER" id="PTHR12696">
    <property type="entry name" value="TIP120"/>
    <property type="match status" value="1"/>
</dbReference>
<evidence type="ECO:0000256" key="1">
    <source>
        <dbReference type="ARBA" id="ARBA00022737"/>
    </source>
</evidence>
<evidence type="ECO:0000256" key="3">
    <source>
        <dbReference type="SAM" id="MobiDB-lite"/>
    </source>
</evidence>
<feature type="region of interest" description="Disordered" evidence="3">
    <location>
        <begin position="326"/>
        <end position="363"/>
    </location>
</feature>
<feature type="region of interest" description="Disordered" evidence="3">
    <location>
        <begin position="710"/>
        <end position="731"/>
    </location>
</feature>
<evidence type="ECO:0000313" key="4">
    <source>
        <dbReference type="EMBL" id="KIY51757.1"/>
    </source>
</evidence>
<keyword evidence="1" id="KW-0677">Repeat</keyword>
<dbReference type="Gene3D" id="1.25.10.10">
    <property type="entry name" value="Leucine-rich Repeat Variant"/>
    <property type="match status" value="1"/>
</dbReference>
<feature type="compositionally biased region" description="Acidic residues" evidence="3">
    <location>
        <begin position="329"/>
        <end position="357"/>
    </location>
</feature>
<sequence length="1016" mass="110011">MDVRPRPVDDASPLPFNSPAGAAVACDGDNRMAMNVTAEAEALQRRSFRLRMSDVDTSIRRSGRSERNVTCRDVPDDGNHIPTRNAAGQGGLARQKQTVTRERDQDFRFMEVRKDPTCFVGDESVERGKAFVRYSLAVLIKIIKAPQMEAVIEKLVGFSTKGDEEGSTSTRVAQTACEKPLPKLLTQLAPANDTLPPETPVETPTIVGILVQRFPASSRAIATLSLLVPLCADVAPVGEGPREICGLVEESIVPYLQPQLRTVLTLSLPDITPGILTALDRADDELRESALMALEALVLHCPTKMSIFTSTSVVAAGCKSIKYDPNYTAEEDDDDEMVSPSDEDDGEDEEHNDDLNDEYSHDKGTSYRIRGAAVKVLTASITTRPDLLAQTFITVALVLVARLTEREAGTCWYSTVADGSAAFITSSSKHDDDDDAMEESDRSTNESPVTLLRTHVPAFTKALLKDLCTIGVKDTKVYSGKGKPSTPATLQAALKHSLIGVLPGCLIADAERIMLLSSTVLAQLPSSNTAELHLTCLAFLADFFKTHDVQACFVAMHMFPGLIDLCMQTYAGLLPDLTPVLLRGAAERHSRVVTQLATWPGRLHGTGTVLALPSGHAIGHAGGHDGHHVWRGKCWKMLLEFLGKRVRDGMAETSPLAAVATAVESDEVIGPMPMPADTGASKGAELLLPVLLTMSLKDLDAPDRISIVVRPRNPNAPSAHTPTTATSTPPSIVNITISSDNEHSIIGTVTSIYNVPVDFIDSKESSGLPGCDLEAHARRCATQGMRSHMKKRGHWFDHWGRSKKMKNHDHVMEDIKRNTDSFAALSARGGVLSAPLMLYDDDRTLASGIPTPYTPPLHEPERSQVECNGSQPLPEESVLELAQALATSKFAPAITVPPTAASVSASATPAEANGRYGTLCLHNVLQFERELFQDSLCTTVADVLRILFRQIDDYPLITTCQSKACGFLGMIAHGYPDYNCSISFDKAPIDYNTNEQVLNVMQPSQRSQGCLSCLCF</sequence>
<dbReference type="PROSITE" id="PS51257">
    <property type="entry name" value="PROKAR_LIPOPROTEIN"/>
    <property type="match status" value="1"/>
</dbReference>
<feature type="compositionally biased region" description="Low complexity" evidence="3">
    <location>
        <begin position="713"/>
        <end position="731"/>
    </location>
</feature>
<organism evidence="4 5">
    <name type="scientific">Fistulina hepatica ATCC 64428</name>
    <dbReference type="NCBI Taxonomy" id="1128425"/>
    <lineage>
        <taxon>Eukaryota</taxon>
        <taxon>Fungi</taxon>
        <taxon>Dikarya</taxon>
        <taxon>Basidiomycota</taxon>
        <taxon>Agaricomycotina</taxon>
        <taxon>Agaricomycetes</taxon>
        <taxon>Agaricomycetidae</taxon>
        <taxon>Agaricales</taxon>
        <taxon>Fistulinaceae</taxon>
        <taxon>Fistulina</taxon>
    </lineage>
</organism>
<evidence type="ECO:0000256" key="2">
    <source>
        <dbReference type="ARBA" id="ARBA00022786"/>
    </source>
</evidence>
<dbReference type="InterPro" id="IPR039852">
    <property type="entry name" value="CAND1/CAND2"/>
</dbReference>
<protein>
    <submittedName>
        <fullName evidence="4">Uncharacterized protein</fullName>
    </submittedName>
</protein>
<dbReference type="GO" id="GO:0010265">
    <property type="term" value="P:SCF complex assembly"/>
    <property type="evidence" value="ECO:0007669"/>
    <property type="project" value="InterPro"/>
</dbReference>
<keyword evidence="2" id="KW-0833">Ubl conjugation pathway</keyword>
<feature type="compositionally biased region" description="Basic and acidic residues" evidence="3">
    <location>
        <begin position="59"/>
        <end position="79"/>
    </location>
</feature>
<feature type="region of interest" description="Disordered" evidence="3">
    <location>
        <begin position="59"/>
        <end position="92"/>
    </location>
</feature>